<proteinExistence type="predicted"/>
<evidence type="ECO:0000256" key="1">
    <source>
        <dbReference type="SAM" id="Phobius"/>
    </source>
</evidence>
<feature type="transmembrane region" description="Helical" evidence="1">
    <location>
        <begin position="254"/>
        <end position="276"/>
    </location>
</feature>
<accession>A0A1B1BFU8</accession>
<keyword evidence="4" id="KW-0012">Acyltransferase</keyword>
<feature type="domain" description="Acyltransferase 3" evidence="2">
    <location>
        <begin position="34"/>
        <end position="336"/>
    </location>
</feature>
<dbReference type="PATRIC" id="fig|670052.7.peg.505"/>
<dbReference type="AlphaFoldDB" id="A0A1B1BFU8"/>
<gene>
    <name evidence="4" type="ORF">PA27867_0480</name>
</gene>
<dbReference type="InterPro" id="IPR043968">
    <property type="entry name" value="SGNH"/>
</dbReference>
<dbReference type="STRING" id="670052.PA27867_0480"/>
<dbReference type="InterPro" id="IPR050879">
    <property type="entry name" value="Acyltransferase_3"/>
</dbReference>
<feature type="transmembrane region" description="Helical" evidence="1">
    <location>
        <begin position="225"/>
        <end position="247"/>
    </location>
</feature>
<dbReference type="OrthoDB" id="3404679at2"/>
<dbReference type="GO" id="GO:0016747">
    <property type="term" value="F:acyltransferase activity, transferring groups other than amino-acyl groups"/>
    <property type="evidence" value="ECO:0007669"/>
    <property type="project" value="InterPro"/>
</dbReference>
<keyword evidence="4" id="KW-0808">Transferase</keyword>
<feature type="transmembrane region" description="Helical" evidence="1">
    <location>
        <begin position="325"/>
        <end position="344"/>
    </location>
</feature>
<keyword evidence="5" id="KW-1185">Reference proteome</keyword>
<dbReference type="GO" id="GO:0009103">
    <property type="term" value="P:lipopolysaccharide biosynthetic process"/>
    <property type="evidence" value="ECO:0007669"/>
    <property type="project" value="TreeGrafter"/>
</dbReference>
<dbReference type="InterPro" id="IPR002656">
    <property type="entry name" value="Acyl_transf_3_dom"/>
</dbReference>
<keyword evidence="1" id="KW-0812">Transmembrane</keyword>
<sequence>MGIMSIQSIQGASAPLRPRRFAPKTGGDSKFRPEIQALRALAVTAVLLYHLWPKTFSGGYIGVDVFLVISGYLISAHIQREIQSTGTFRFRRFYMRRVRRLLPAALLVLAVVAVVTILLIPMTYWKDWLGQVVSSLFYVENWYLALSSTDYLAASANASPVQHFWSLSLEEQFYLLWPIWLVFGLWALSKTGLSRRNQPIWTIGIALIASLGYSIWFTNVSAAEAYFVTPTRIWEFAAGGIAAAIGLRIRNRFVAGLASWCGLAVIAACVITLSGATPFPGWIALIPVASTLLVIAAGVPAQWWSTQWLIRFRITQWLGAISYSLYLWHWPLIVIIPVIAGSPLTGPQRLGLIALSAAAGWASKRYVEDRFRQTPNFAAGAKPVRRALVGLRVALIGSIAVAAVALPGLAATTQRSSEAEIALADAQASDFLCLGWNAAQPGCAPAANTSSVIPDPIIAQRDVATVDCAQRGARTKLLTCEFGSKGDNAVSVVLAGDSHAGQWLPALENIALARNWKITTLLKTGCRLTQAPAGTLAVDANCALWNQSAQDWIMSHTPDLVFVSGRSSSADGIPTAEVDLRAQANGIANAWRSVTANGSSLIALAETPQPVVGGLTDPGACVLAHDQSQCTFREGLETSDPQPLAAEMVPGVSLIDLSDEFCIDGYCPAVVGSILVYADNNHTTASFMQTLTVPLGRALTDF</sequence>
<dbReference type="KEGG" id="cart:PA27867_0480"/>
<organism evidence="4 5">
    <name type="scientific">Cryobacterium arcticum</name>
    <dbReference type="NCBI Taxonomy" id="670052"/>
    <lineage>
        <taxon>Bacteria</taxon>
        <taxon>Bacillati</taxon>
        <taxon>Actinomycetota</taxon>
        <taxon>Actinomycetes</taxon>
        <taxon>Micrococcales</taxon>
        <taxon>Microbacteriaceae</taxon>
        <taxon>Cryobacterium</taxon>
    </lineage>
</organism>
<feature type="transmembrane region" description="Helical" evidence="1">
    <location>
        <begin position="282"/>
        <end position="304"/>
    </location>
</feature>
<reference evidence="4 5" key="1">
    <citation type="submission" date="2016-06" db="EMBL/GenBank/DDBJ databases">
        <title>Genome sequencing of Cryobacterium arcticum PAMC 27867.</title>
        <authorList>
            <person name="Lee J."/>
            <person name="Kim O.-S."/>
        </authorList>
    </citation>
    <scope>NUCLEOTIDE SEQUENCE [LARGE SCALE GENOMIC DNA]</scope>
    <source>
        <strain evidence="4 5">PAMC 27867</strain>
    </source>
</reference>
<feature type="transmembrane region" description="Helical" evidence="1">
    <location>
        <begin position="37"/>
        <end position="52"/>
    </location>
</feature>
<feature type="transmembrane region" description="Helical" evidence="1">
    <location>
        <begin position="200"/>
        <end position="219"/>
    </location>
</feature>
<keyword evidence="1" id="KW-1133">Transmembrane helix</keyword>
<dbReference type="Pfam" id="PF01757">
    <property type="entry name" value="Acyl_transf_3"/>
    <property type="match status" value="1"/>
</dbReference>
<dbReference type="GO" id="GO:0016020">
    <property type="term" value="C:membrane"/>
    <property type="evidence" value="ECO:0007669"/>
    <property type="project" value="TreeGrafter"/>
</dbReference>
<dbReference type="PANTHER" id="PTHR23028:SF53">
    <property type="entry name" value="ACYL_TRANSF_3 DOMAIN-CONTAINING PROTEIN"/>
    <property type="match status" value="1"/>
</dbReference>
<evidence type="ECO:0000259" key="3">
    <source>
        <dbReference type="Pfam" id="PF19040"/>
    </source>
</evidence>
<protein>
    <submittedName>
        <fullName evidence="4">Acyltransferase 3</fullName>
    </submittedName>
</protein>
<feature type="domain" description="SGNH" evidence="3">
    <location>
        <begin position="468"/>
        <end position="688"/>
    </location>
</feature>
<evidence type="ECO:0000313" key="4">
    <source>
        <dbReference type="EMBL" id="ANP71451.1"/>
    </source>
</evidence>
<dbReference type="EMBL" id="CP016282">
    <property type="protein sequence ID" value="ANP71451.1"/>
    <property type="molecule type" value="Genomic_DNA"/>
</dbReference>
<feature type="transmembrane region" description="Helical" evidence="1">
    <location>
        <begin position="172"/>
        <end position="188"/>
    </location>
</feature>
<feature type="transmembrane region" description="Helical" evidence="1">
    <location>
        <begin position="350"/>
        <end position="367"/>
    </location>
</feature>
<feature type="transmembrane region" description="Helical" evidence="1">
    <location>
        <begin position="101"/>
        <end position="125"/>
    </location>
</feature>
<feature type="transmembrane region" description="Helical" evidence="1">
    <location>
        <begin position="388"/>
        <end position="410"/>
    </location>
</feature>
<evidence type="ECO:0000259" key="2">
    <source>
        <dbReference type="Pfam" id="PF01757"/>
    </source>
</evidence>
<dbReference type="PANTHER" id="PTHR23028">
    <property type="entry name" value="ACETYLTRANSFERASE"/>
    <property type="match status" value="1"/>
</dbReference>
<evidence type="ECO:0000313" key="5">
    <source>
        <dbReference type="Proteomes" id="UP000092582"/>
    </source>
</evidence>
<dbReference type="Proteomes" id="UP000092582">
    <property type="component" value="Chromosome 1"/>
</dbReference>
<feature type="transmembrane region" description="Helical" evidence="1">
    <location>
        <begin position="58"/>
        <end position="80"/>
    </location>
</feature>
<dbReference type="Pfam" id="PF19040">
    <property type="entry name" value="SGNH"/>
    <property type="match status" value="1"/>
</dbReference>
<keyword evidence="1" id="KW-0472">Membrane</keyword>
<name>A0A1B1BFU8_9MICO</name>